<dbReference type="Proteomes" id="UP001142325">
    <property type="component" value="Unassembled WGS sequence"/>
</dbReference>
<feature type="transmembrane region" description="Helical" evidence="1">
    <location>
        <begin position="303"/>
        <end position="323"/>
    </location>
</feature>
<dbReference type="PANTHER" id="PTHR30199">
    <property type="entry name" value="MFS FAMILY TRANSPORTER, PREDICTED SUBSTRATE BENZOATE"/>
    <property type="match status" value="1"/>
</dbReference>
<dbReference type="RefSeq" id="WP_204938797.1">
    <property type="nucleotide sequence ID" value="NZ_BAAAUM010000001.1"/>
</dbReference>
<evidence type="ECO:0000256" key="1">
    <source>
        <dbReference type="SAM" id="Phobius"/>
    </source>
</evidence>
<evidence type="ECO:0000313" key="3">
    <source>
        <dbReference type="Proteomes" id="UP001142325"/>
    </source>
</evidence>
<feature type="transmembrane region" description="Helical" evidence="1">
    <location>
        <begin position="213"/>
        <end position="233"/>
    </location>
</feature>
<evidence type="ECO:0000313" key="2">
    <source>
        <dbReference type="EMBL" id="GLK01143.1"/>
    </source>
</evidence>
<name>A0A9W6HRG3_9MICO</name>
<comment type="caution">
    <text evidence="2">The sequence shown here is derived from an EMBL/GenBank/DDBJ whole genome shotgun (WGS) entry which is preliminary data.</text>
</comment>
<feature type="transmembrane region" description="Helical" evidence="1">
    <location>
        <begin position="330"/>
        <end position="348"/>
    </location>
</feature>
<keyword evidence="1" id="KW-1133">Transmembrane helix</keyword>
<accession>A0A9W6HRG3</accession>
<dbReference type="AlphaFoldDB" id="A0A9W6HRG3"/>
<dbReference type="InterPro" id="IPR004711">
    <property type="entry name" value="Benzoate_Transporter"/>
</dbReference>
<keyword evidence="1" id="KW-0812">Transmembrane</keyword>
<keyword evidence="1" id="KW-0472">Membrane</keyword>
<dbReference type="GO" id="GO:0042925">
    <property type="term" value="F:benzoate transmembrane transporter activity"/>
    <property type="evidence" value="ECO:0007669"/>
    <property type="project" value="InterPro"/>
</dbReference>
<sequence>MTNSSAKTRAPLSRPIIAGVVTALVGFTSSFAVVLTGLAAVGATPGQAASGLLALSLTMGIACIVLATRYRMPITVAWSTPGAALLAATGLVEGGWPAAVGAFLVVAALILLTALVPQIGALIASIPASIAQAMLAGVLLPLCLAPVTGLALNPWGVAPVAITWLIFARLAPRWAVPFAFVAATVVVIIGVVTSGKTVDPALLIPQLEWTAPTFTLGAVIGIALPLFVVTMASQNVPGIAIMRSYGYEVPWRPAMLVTGLGTAAGAAAGGHAINLAAISAALAAAPEADPDPRRRWVAGLSTGISYVLLGGCAAASAALVLLAPPAVIPAVAGIALFAAFGSSVQQAIDDPGERIPAVVTLLVAASGVAVLGISAAFWAIVAGLLVRGVLHLGRR</sequence>
<proteinExistence type="predicted"/>
<gene>
    <name evidence="2" type="ORF">GCM10017596_08580</name>
</gene>
<feature type="transmembrane region" description="Helical" evidence="1">
    <location>
        <begin position="74"/>
        <end position="92"/>
    </location>
</feature>
<keyword evidence="3" id="KW-1185">Reference proteome</keyword>
<feature type="transmembrane region" description="Helical" evidence="1">
    <location>
        <begin position="174"/>
        <end position="193"/>
    </location>
</feature>
<dbReference type="NCBIfam" id="TIGR00843">
    <property type="entry name" value="benE"/>
    <property type="match status" value="1"/>
</dbReference>
<protein>
    <submittedName>
        <fullName evidence="2">Benzoate transporter</fullName>
    </submittedName>
</protein>
<reference evidence="2" key="2">
    <citation type="submission" date="2023-01" db="EMBL/GenBank/DDBJ databases">
        <authorList>
            <person name="Sun Q."/>
            <person name="Evtushenko L."/>
        </authorList>
    </citation>
    <scope>NUCLEOTIDE SEQUENCE</scope>
    <source>
        <strain evidence="2">VKM Ac-1958</strain>
    </source>
</reference>
<organism evidence="2 3">
    <name type="scientific">Microbacterium keratanolyticum</name>
    <dbReference type="NCBI Taxonomy" id="67574"/>
    <lineage>
        <taxon>Bacteria</taxon>
        <taxon>Bacillati</taxon>
        <taxon>Actinomycetota</taxon>
        <taxon>Actinomycetes</taxon>
        <taxon>Micrococcales</taxon>
        <taxon>Microbacteriaceae</taxon>
        <taxon>Microbacterium</taxon>
    </lineage>
</organism>
<dbReference type="EMBL" id="BSET01000001">
    <property type="protein sequence ID" value="GLK01143.1"/>
    <property type="molecule type" value="Genomic_DNA"/>
</dbReference>
<reference evidence="2" key="1">
    <citation type="journal article" date="2014" name="Int. J. Syst. Evol. Microbiol.">
        <title>Complete genome sequence of Corynebacterium casei LMG S-19264T (=DSM 44701T), isolated from a smear-ripened cheese.</title>
        <authorList>
            <consortium name="US DOE Joint Genome Institute (JGI-PGF)"/>
            <person name="Walter F."/>
            <person name="Albersmeier A."/>
            <person name="Kalinowski J."/>
            <person name="Ruckert C."/>
        </authorList>
    </citation>
    <scope>NUCLEOTIDE SEQUENCE</scope>
    <source>
        <strain evidence="2">VKM Ac-1958</strain>
    </source>
</reference>
<feature type="transmembrane region" description="Helical" evidence="1">
    <location>
        <begin position="254"/>
        <end position="283"/>
    </location>
</feature>
<feature type="transmembrane region" description="Helical" evidence="1">
    <location>
        <begin position="360"/>
        <end position="386"/>
    </location>
</feature>
<dbReference type="Pfam" id="PF03594">
    <property type="entry name" value="BenE"/>
    <property type="match status" value="1"/>
</dbReference>
<feature type="transmembrane region" description="Helical" evidence="1">
    <location>
        <begin position="98"/>
        <end position="115"/>
    </location>
</feature>
<dbReference type="PANTHER" id="PTHR30199:SF0">
    <property type="entry name" value="INNER MEMBRANE PROTEIN YDCO"/>
    <property type="match status" value="1"/>
</dbReference>
<dbReference type="GO" id="GO:0005886">
    <property type="term" value="C:plasma membrane"/>
    <property type="evidence" value="ECO:0007669"/>
    <property type="project" value="TreeGrafter"/>
</dbReference>
<feature type="transmembrane region" description="Helical" evidence="1">
    <location>
        <begin position="48"/>
        <end position="67"/>
    </location>
</feature>
<feature type="transmembrane region" description="Helical" evidence="1">
    <location>
        <begin position="16"/>
        <end position="42"/>
    </location>
</feature>